<evidence type="ECO:0000313" key="8">
    <source>
        <dbReference type="Proteomes" id="UP000051739"/>
    </source>
</evidence>
<dbReference type="Gene3D" id="1.10.443.10">
    <property type="entry name" value="Intergrase catalytic core"/>
    <property type="match status" value="1"/>
</dbReference>
<dbReference type="SUPFAM" id="SSF56349">
    <property type="entry name" value="DNA breaking-rejoining enzymes"/>
    <property type="match status" value="1"/>
</dbReference>
<keyword evidence="3" id="KW-0233">DNA recombination</keyword>
<name>A0A0R1VHX2_9LACO</name>
<evidence type="ECO:0000313" key="7">
    <source>
        <dbReference type="EMBL" id="KRM02675.1"/>
    </source>
</evidence>
<feature type="domain" description="Tyr recombinase" evidence="5">
    <location>
        <begin position="105"/>
        <end position="275"/>
    </location>
</feature>
<dbReference type="InterPro" id="IPR044068">
    <property type="entry name" value="CB"/>
</dbReference>
<dbReference type="PATRIC" id="fig|1423749.3.peg.1745"/>
<sequence length="280" mass="32781">MATNQQLLAQFLNSLATSKSPSTLKNYRLDLQKFVHFIGSKQVTNLDTVDIQAYFNHLTKQKRGAATMQRHLSSLRQFYKYLIKQGLVSKSPLMEIQLAQPKTSNQVIALSKDQQVSLVRLVSDQFSWREMIIIRLLMEVGLKPQELLNLKWDDFDVNSRTLRIKSNQNERIVPISKDLVEMLVDDKRLSKYDIIITNQFGERLSIDGLYYLIRQIEAVWDHPLTMSQLRETARQTISKNHPSLSELQNQFGDRSSITTMRHLPITVQHLKEDYQRYFRR</sequence>
<evidence type="ECO:0000256" key="2">
    <source>
        <dbReference type="ARBA" id="ARBA00023125"/>
    </source>
</evidence>
<dbReference type="Pfam" id="PF00589">
    <property type="entry name" value="Phage_integrase"/>
    <property type="match status" value="1"/>
</dbReference>
<proteinExistence type="predicted"/>
<protein>
    <submittedName>
        <fullName evidence="7">Uncharacterized protein</fullName>
    </submittedName>
</protein>
<dbReference type="InterPro" id="IPR013762">
    <property type="entry name" value="Integrase-like_cat_sf"/>
</dbReference>
<dbReference type="Pfam" id="PF02899">
    <property type="entry name" value="Phage_int_SAM_1"/>
    <property type="match status" value="1"/>
</dbReference>
<dbReference type="AlphaFoldDB" id="A0A0R1VHX2"/>
<dbReference type="InterPro" id="IPR004107">
    <property type="entry name" value="Integrase_SAM-like_N"/>
</dbReference>
<dbReference type="RefSeq" id="WP_056937117.1">
    <property type="nucleotide sequence ID" value="NZ_AZFN01000008.1"/>
</dbReference>
<comment type="caution">
    <text evidence="7">The sequence shown here is derived from an EMBL/GenBank/DDBJ whole genome shotgun (WGS) entry which is preliminary data.</text>
</comment>
<keyword evidence="1" id="KW-0229">DNA integration</keyword>
<keyword evidence="8" id="KW-1185">Reference proteome</keyword>
<dbReference type="PANTHER" id="PTHR30349:SF81">
    <property type="entry name" value="TYROSINE RECOMBINASE XERC"/>
    <property type="match status" value="1"/>
</dbReference>
<dbReference type="InterPro" id="IPR011010">
    <property type="entry name" value="DNA_brk_join_enz"/>
</dbReference>
<dbReference type="CDD" id="cd00397">
    <property type="entry name" value="DNA_BRE_C"/>
    <property type="match status" value="1"/>
</dbReference>
<feature type="domain" description="Core-binding (CB)" evidence="6">
    <location>
        <begin position="2"/>
        <end position="83"/>
    </location>
</feature>
<dbReference type="GO" id="GO:0006310">
    <property type="term" value="P:DNA recombination"/>
    <property type="evidence" value="ECO:0007669"/>
    <property type="project" value="UniProtKB-KW"/>
</dbReference>
<evidence type="ECO:0000259" key="5">
    <source>
        <dbReference type="PROSITE" id="PS51898"/>
    </source>
</evidence>
<dbReference type="PROSITE" id="PS51898">
    <property type="entry name" value="TYR_RECOMBINASE"/>
    <property type="match status" value="1"/>
</dbReference>
<dbReference type="GO" id="GO:0015074">
    <property type="term" value="P:DNA integration"/>
    <property type="evidence" value="ECO:0007669"/>
    <property type="project" value="UniProtKB-KW"/>
</dbReference>
<accession>A0A0R1VHX2</accession>
<evidence type="ECO:0000259" key="6">
    <source>
        <dbReference type="PROSITE" id="PS51900"/>
    </source>
</evidence>
<dbReference type="PROSITE" id="PS51900">
    <property type="entry name" value="CB"/>
    <property type="match status" value="1"/>
</dbReference>
<evidence type="ECO:0000256" key="4">
    <source>
        <dbReference type="PROSITE-ProRule" id="PRU01248"/>
    </source>
</evidence>
<organism evidence="7 8">
    <name type="scientific">Limosilactobacillus gastricus DSM 16045</name>
    <dbReference type="NCBI Taxonomy" id="1423749"/>
    <lineage>
        <taxon>Bacteria</taxon>
        <taxon>Bacillati</taxon>
        <taxon>Bacillota</taxon>
        <taxon>Bacilli</taxon>
        <taxon>Lactobacillales</taxon>
        <taxon>Lactobacillaceae</taxon>
        <taxon>Limosilactobacillus</taxon>
    </lineage>
</organism>
<gene>
    <name evidence="7" type="ORF">FC60_GL001686</name>
</gene>
<evidence type="ECO:0000256" key="3">
    <source>
        <dbReference type="ARBA" id="ARBA00023172"/>
    </source>
</evidence>
<dbReference type="InterPro" id="IPR002104">
    <property type="entry name" value="Integrase_catalytic"/>
</dbReference>
<dbReference type="GO" id="GO:0003677">
    <property type="term" value="F:DNA binding"/>
    <property type="evidence" value="ECO:0007669"/>
    <property type="project" value="UniProtKB-UniRule"/>
</dbReference>
<dbReference type="InterPro" id="IPR050090">
    <property type="entry name" value="Tyrosine_recombinase_XerCD"/>
</dbReference>
<dbReference type="Proteomes" id="UP000051739">
    <property type="component" value="Unassembled WGS sequence"/>
</dbReference>
<dbReference type="EMBL" id="AZFN01000008">
    <property type="protein sequence ID" value="KRM02675.1"/>
    <property type="molecule type" value="Genomic_DNA"/>
</dbReference>
<evidence type="ECO:0000256" key="1">
    <source>
        <dbReference type="ARBA" id="ARBA00022908"/>
    </source>
</evidence>
<keyword evidence="2 4" id="KW-0238">DNA-binding</keyword>
<dbReference type="InterPro" id="IPR010998">
    <property type="entry name" value="Integrase_recombinase_N"/>
</dbReference>
<reference evidence="7 8" key="1">
    <citation type="journal article" date="2015" name="Genome Announc.">
        <title>Expanding the biotechnology potential of lactobacilli through comparative genomics of 213 strains and associated genera.</title>
        <authorList>
            <person name="Sun Z."/>
            <person name="Harris H.M."/>
            <person name="McCann A."/>
            <person name="Guo C."/>
            <person name="Argimon S."/>
            <person name="Zhang W."/>
            <person name="Yang X."/>
            <person name="Jeffery I.B."/>
            <person name="Cooney J.C."/>
            <person name="Kagawa T.F."/>
            <person name="Liu W."/>
            <person name="Song Y."/>
            <person name="Salvetti E."/>
            <person name="Wrobel A."/>
            <person name="Rasinkangas P."/>
            <person name="Parkhill J."/>
            <person name="Rea M.C."/>
            <person name="O'Sullivan O."/>
            <person name="Ritari J."/>
            <person name="Douillard F.P."/>
            <person name="Paul Ross R."/>
            <person name="Yang R."/>
            <person name="Briner A.E."/>
            <person name="Felis G.E."/>
            <person name="de Vos W.M."/>
            <person name="Barrangou R."/>
            <person name="Klaenhammer T.R."/>
            <person name="Caufield P.W."/>
            <person name="Cui Y."/>
            <person name="Zhang H."/>
            <person name="O'Toole P.W."/>
        </authorList>
    </citation>
    <scope>NUCLEOTIDE SEQUENCE [LARGE SCALE GENOMIC DNA]</scope>
    <source>
        <strain evidence="7 8">DSM 16045</strain>
    </source>
</reference>
<dbReference type="Gene3D" id="1.10.150.130">
    <property type="match status" value="1"/>
</dbReference>
<dbReference type="PANTHER" id="PTHR30349">
    <property type="entry name" value="PHAGE INTEGRASE-RELATED"/>
    <property type="match status" value="1"/>
</dbReference>